<keyword evidence="3" id="KW-1185">Reference proteome</keyword>
<evidence type="ECO:0000256" key="1">
    <source>
        <dbReference type="SAM" id="MobiDB-lite"/>
    </source>
</evidence>
<proteinExistence type="predicted"/>
<dbReference type="EMBL" id="SCEB01006876">
    <property type="protein sequence ID" value="RXM92146.1"/>
    <property type="molecule type" value="Genomic_DNA"/>
</dbReference>
<evidence type="ECO:0000313" key="2">
    <source>
        <dbReference type="EMBL" id="RXM92146.1"/>
    </source>
</evidence>
<name>A0A444UVE8_ACIRT</name>
<gene>
    <name evidence="2" type="ORF">EOD39_20438</name>
</gene>
<protein>
    <submittedName>
        <fullName evidence="2">Roundabout-like 1</fullName>
    </submittedName>
</protein>
<organism evidence="2 3">
    <name type="scientific">Acipenser ruthenus</name>
    <name type="common">Sterlet sturgeon</name>
    <dbReference type="NCBI Taxonomy" id="7906"/>
    <lineage>
        <taxon>Eukaryota</taxon>
        <taxon>Metazoa</taxon>
        <taxon>Chordata</taxon>
        <taxon>Craniata</taxon>
        <taxon>Vertebrata</taxon>
        <taxon>Euteleostomi</taxon>
        <taxon>Actinopterygii</taxon>
        <taxon>Chondrostei</taxon>
        <taxon>Acipenseriformes</taxon>
        <taxon>Acipenseridae</taxon>
        <taxon>Acipenser</taxon>
    </lineage>
</organism>
<dbReference type="AlphaFoldDB" id="A0A444UVE8"/>
<feature type="compositionally biased region" description="Basic residues" evidence="1">
    <location>
        <begin position="27"/>
        <end position="38"/>
    </location>
</feature>
<dbReference type="Proteomes" id="UP000289886">
    <property type="component" value="Unassembled WGS sequence"/>
</dbReference>
<accession>A0A444UVE8</accession>
<reference evidence="2 3" key="1">
    <citation type="submission" date="2019-01" db="EMBL/GenBank/DDBJ databases">
        <title>Draft Genome and Complete Hox-Cluster Characterization of the Sterlet Sturgeon (Acipenser ruthenus).</title>
        <authorList>
            <person name="Wei Q."/>
        </authorList>
    </citation>
    <scope>NUCLEOTIDE SEQUENCE [LARGE SCALE GENOMIC DNA]</scope>
    <source>
        <strain evidence="2">WHYD16114868_AA</strain>
        <tissue evidence="2">Blood</tissue>
    </source>
</reference>
<feature type="region of interest" description="Disordered" evidence="1">
    <location>
        <begin position="1"/>
        <end position="109"/>
    </location>
</feature>
<comment type="caution">
    <text evidence="2">The sequence shown here is derived from an EMBL/GenBank/DDBJ whole genome shotgun (WGS) entry which is preliminary data.</text>
</comment>
<sequence length="180" mass="19846">MNPNSHRPTSPVSTDSNMSAAVIQKTRPAKKQKHPPGHLRKDVYTEGPEDILPYNRPTFPTAHNPRDPSSSSSMSSRGSGGRRRADQTSAGRRNPSDAGLQGLGTFEQEEDELEALRISCHTTGPHFQQHTIPEIPVPPVPCHQGVLGGDDERIRLVQDEGILQMPDCKDWEPLSKKKMS</sequence>
<evidence type="ECO:0000313" key="3">
    <source>
        <dbReference type="Proteomes" id="UP000289886"/>
    </source>
</evidence>
<feature type="compositionally biased region" description="Polar residues" evidence="1">
    <location>
        <begin position="1"/>
        <end position="19"/>
    </location>
</feature>